<sequence length="63" mass="6470">MAERRPDRSVPPMAGTDAIGAVEHLPEAVIEESWEISSTSGILADISYCVLLACPPGSTSGAG</sequence>
<reference evidence="2" key="1">
    <citation type="journal article" date="2019" name="Int. J. Syst. Evol. Microbiol.">
        <title>The Global Catalogue of Microorganisms (GCM) 10K type strain sequencing project: providing services to taxonomists for standard genome sequencing and annotation.</title>
        <authorList>
            <consortium name="The Broad Institute Genomics Platform"/>
            <consortium name="The Broad Institute Genome Sequencing Center for Infectious Disease"/>
            <person name="Wu L."/>
            <person name="Ma J."/>
        </authorList>
    </citation>
    <scope>NUCLEOTIDE SEQUENCE [LARGE SCALE GENOMIC DNA]</scope>
    <source>
        <strain evidence="2">JCM 17440</strain>
    </source>
</reference>
<evidence type="ECO:0000313" key="1">
    <source>
        <dbReference type="EMBL" id="GAA4226525.1"/>
    </source>
</evidence>
<evidence type="ECO:0000313" key="2">
    <source>
        <dbReference type="Proteomes" id="UP001501710"/>
    </source>
</evidence>
<protein>
    <submittedName>
        <fullName evidence="1">Uncharacterized protein</fullName>
    </submittedName>
</protein>
<dbReference type="Proteomes" id="UP001501710">
    <property type="component" value="Unassembled WGS sequence"/>
</dbReference>
<proteinExistence type="predicted"/>
<keyword evidence="2" id="KW-1185">Reference proteome</keyword>
<organism evidence="1 2">
    <name type="scientific">Actinomadura meridiana</name>
    <dbReference type="NCBI Taxonomy" id="559626"/>
    <lineage>
        <taxon>Bacteria</taxon>
        <taxon>Bacillati</taxon>
        <taxon>Actinomycetota</taxon>
        <taxon>Actinomycetes</taxon>
        <taxon>Streptosporangiales</taxon>
        <taxon>Thermomonosporaceae</taxon>
        <taxon>Actinomadura</taxon>
    </lineage>
</organism>
<name>A0ABP8BUB8_9ACTN</name>
<dbReference type="RefSeq" id="WP_344890976.1">
    <property type="nucleotide sequence ID" value="NZ_BAABAS010000004.1"/>
</dbReference>
<comment type="caution">
    <text evidence="1">The sequence shown here is derived from an EMBL/GenBank/DDBJ whole genome shotgun (WGS) entry which is preliminary data.</text>
</comment>
<accession>A0ABP8BUB8</accession>
<dbReference type="EMBL" id="BAABAS010000004">
    <property type="protein sequence ID" value="GAA4226525.1"/>
    <property type="molecule type" value="Genomic_DNA"/>
</dbReference>
<gene>
    <name evidence="1" type="ORF">GCM10022254_11810</name>
</gene>